<protein>
    <recommendedName>
        <fullName evidence="8">Holin</fullName>
    </recommendedName>
</protein>
<evidence type="ECO:0000256" key="5">
    <source>
        <dbReference type="SAM" id="Phobius"/>
    </source>
</evidence>
<sequence length="128" mass="13290">MAVLGAFMRDIQANATLYFVLLGLAGLDLVVGAGRALVQKRFTSSALRQSIAKVIEELALPMLLSIIGMADGSLGLLVPVALWLAIVSEATSILEHLKGKTSSTFMAEILKLLGAAHVPGSTNTKGGS</sequence>
<dbReference type="Pfam" id="PF05105">
    <property type="entry name" value="Phage_holin_4_1"/>
    <property type="match status" value="1"/>
</dbReference>
<keyword evidence="3 5" id="KW-1133">Transmembrane helix</keyword>
<reference evidence="6 7" key="1">
    <citation type="journal article" date="2014" name="BMC Genomics">
        <title>Comparison of environmental and isolate Sulfobacillus genomes reveals diverse carbon, sulfur, nitrogen, and hydrogen metabolisms.</title>
        <authorList>
            <person name="Justice N.B."/>
            <person name="Norman A."/>
            <person name="Brown C.T."/>
            <person name="Singh A."/>
            <person name="Thomas B.C."/>
            <person name="Banfield J.F."/>
        </authorList>
    </citation>
    <scope>NUCLEOTIDE SEQUENCE [LARGE SCALE GENOMIC DNA]</scope>
    <source>
        <strain evidence="6">AMDSBA4</strain>
    </source>
</reference>
<evidence type="ECO:0000313" key="6">
    <source>
        <dbReference type="EMBL" id="PSR33027.1"/>
    </source>
</evidence>
<gene>
    <name evidence="6" type="ORF">C7B46_11535</name>
</gene>
<evidence type="ECO:0000256" key="4">
    <source>
        <dbReference type="ARBA" id="ARBA00023136"/>
    </source>
</evidence>
<dbReference type="EMBL" id="PXYW01000028">
    <property type="protein sequence ID" value="PSR33027.1"/>
    <property type="molecule type" value="Genomic_DNA"/>
</dbReference>
<dbReference type="AlphaFoldDB" id="A0A2T2XEX5"/>
<organism evidence="6 7">
    <name type="scientific">Sulfobacillus benefaciens</name>
    <dbReference type="NCBI Taxonomy" id="453960"/>
    <lineage>
        <taxon>Bacteria</taxon>
        <taxon>Bacillati</taxon>
        <taxon>Bacillota</taxon>
        <taxon>Clostridia</taxon>
        <taxon>Eubacteriales</taxon>
        <taxon>Clostridiales Family XVII. Incertae Sedis</taxon>
        <taxon>Sulfobacillus</taxon>
    </lineage>
</organism>
<dbReference type="Proteomes" id="UP000242972">
    <property type="component" value="Unassembled WGS sequence"/>
</dbReference>
<dbReference type="GO" id="GO:0016020">
    <property type="term" value="C:membrane"/>
    <property type="evidence" value="ECO:0007669"/>
    <property type="project" value="UniProtKB-SubCell"/>
</dbReference>
<dbReference type="InterPro" id="IPR006480">
    <property type="entry name" value="Phage_holin_4_1"/>
</dbReference>
<accession>A0A2T2XEX5</accession>
<keyword evidence="2 5" id="KW-0812">Transmembrane</keyword>
<comment type="caution">
    <text evidence="6">The sequence shown here is derived from an EMBL/GenBank/DDBJ whole genome shotgun (WGS) entry which is preliminary data.</text>
</comment>
<evidence type="ECO:0000256" key="2">
    <source>
        <dbReference type="ARBA" id="ARBA00022692"/>
    </source>
</evidence>
<feature type="transmembrane region" description="Helical" evidence="5">
    <location>
        <begin position="58"/>
        <end position="86"/>
    </location>
</feature>
<proteinExistence type="predicted"/>
<evidence type="ECO:0000256" key="3">
    <source>
        <dbReference type="ARBA" id="ARBA00022989"/>
    </source>
</evidence>
<feature type="transmembrane region" description="Helical" evidence="5">
    <location>
        <begin position="15"/>
        <end position="38"/>
    </location>
</feature>
<keyword evidence="4 5" id="KW-0472">Membrane</keyword>
<name>A0A2T2XEX5_9FIRM</name>
<comment type="subcellular location">
    <subcellularLocation>
        <location evidence="1">Membrane</location>
        <topology evidence="1">Multi-pass membrane protein</topology>
    </subcellularLocation>
</comment>
<evidence type="ECO:0000313" key="7">
    <source>
        <dbReference type="Proteomes" id="UP000242972"/>
    </source>
</evidence>
<evidence type="ECO:0000256" key="1">
    <source>
        <dbReference type="ARBA" id="ARBA00004141"/>
    </source>
</evidence>
<evidence type="ECO:0008006" key="8">
    <source>
        <dbReference type="Google" id="ProtNLM"/>
    </source>
</evidence>